<gene>
    <name evidence="2" type="primary">Cnig_chr_V.g17689</name>
    <name evidence="2" type="ORF">B9Z55_017689</name>
</gene>
<keyword evidence="3" id="KW-1185">Reference proteome</keyword>
<dbReference type="Proteomes" id="UP000230233">
    <property type="component" value="Chromosome V"/>
</dbReference>
<feature type="transmembrane region" description="Helical" evidence="1">
    <location>
        <begin position="26"/>
        <end position="47"/>
    </location>
</feature>
<keyword evidence="1" id="KW-0472">Membrane</keyword>
<proteinExistence type="predicted"/>
<sequence length="97" mass="11022">MYAPIGNITSAMPSFSLIHMHNTSTIFGITVFALMCILLLCIIFLVLKEQFDVCKVHRYTIYMTNKENDEIMAAKTVGNYRDYLDGDVDNAKAFFVV</sequence>
<keyword evidence="1" id="KW-1133">Transmembrane helix</keyword>
<comment type="caution">
    <text evidence="2">The sequence shown here is derived from an EMBL/GenBank/DDBJ whole genome shotgun (WGS) entry which is preliminary data.</text>
</comment>
<evidence type="ECO:0000313" key="2">
    <source>
        <dbReference type="EMBL" id="PIC24295.1"/>
    </source>
</evidence>
<keyword evidence="1" id="KW-0812">Transmembrane</keyword>
<evidence type="ECO:0000256" key="1">
    <source>
        <dbReference type="SAM" id="Phobius"/>
    </source>
</evidence>
<name>A0A2G5TA76_9PELO</name>
<dbReference type="AlphaFoldDB" id="A0A2G5TA76"/>
<reference evidence="3" key="1">
    <citation type="submission" date="2017-10" db="EMBL/GenBank/DDBJ databases">
        <title>Rapid genome shrinkage in a self-fertile nematode reveals novel sperm competition proteins.</title>
        <authorList>
            <person name="Yin D."/>
            <person name="Schwarz E.M."/>
            <person name="Thomas C.G."/>
            <person name="Felde R.L."/>
            <person name="Korf I.F."/>
            <person name="Cutter A.D."/>
            <person name="Schartner C.M."/>
            <person name="Ralston E.J."/>
            <person name="Meyer B.J."/>
            <person name="Haag E.S."/>
        </authorList>
    </citation>
    <scope>NUCLEOTIDE SEQUENCE [LARGE SCALE GENOMIC DNA]</scope>
    <source>
        <strain evidence="3">JU1422</strain>
    </source>
</reference>
<organism evidence="2 3">
    <name type="scientific">Caenorhabditis nigoni</name>
    <dbReference type="NCBI Taxonomy" id="1611254"/>
    <lineage>
        <taxon>Eukaryota</taxon>
        <taxon>Metazoa</taxon>
        <taxon>Ecdysozoa</taxon>
        <taxon>Nematoda</taxon>
        <taxon>Chromadorea</taxon>
        <taxon>Rhabditida</taxon>
        <taxon>Rhabditina</taxon>
        <taxon>Rhabditomorpha</taxon>
        <taxon>Rhabditoidea</taxon>
        <taxon>Rhabditidae</taxon>
        <taxon>Peloderinae</taxon>
        <taxon>Caenorhabditis</taxon>
    </lineage>
</organism>
<evidence type="ECO:0000313" key="3">
    <source>
        <dbReference type="Proteomes" id="UP000230233"/>
    </source>
</evidence>
<accession>A0A2G5TA76</accession>
<dbReference type="EMBL" id="PDUG01000005">
    <property type="protein sequence ID" value="PIC24295.1"/>
    <property type="molecule type" value="Genomic_DNA"/>
</dbReference>
<protein>
    <submittedName>
        <fullName evidence="2">Uncharacterized protein</fullName>
    </submittedName>
</protein>